<name>A0A6J5LHG3_9CAUD</name>
<evidence type="ECO:0000313" key="4">
    <source>
        <dbReference type="EMBL" id="CAB4134098.1"/>
    </source>
</evidence>
<proteinExistence type="predicted"/>
<organism evidence="4">
    <name type="scientific">uncultured Caudovirales phage</name>
    <dbReference type="NCBI Taxonomy" id="2100421"/>
    <lineage>
        <taxon>Viruses</taxon>
        <taxon>Duplodnaviria</taxon>
        <taxon>Heunggongvirae</taxon>
        <taxon>Uroviricota</taxon>
        <taxon>Caudoviricetes</taxon>
        <taxon>Peduoviridae</taxon>
        <taxon>Maltschvirus</taxon>
        <taxon>Maltschvirus maltsch</taxon>
    </lineage>
</organism>
<gene>
    <name evidence="4" type="ORF">UFOVP268_16</name>
    <name evidence="3" type="ORF">UFOVP97_54</name>
</gene>
<accession>A0A6J5LHG3</accession>
<evidence type="ECO:0000313" key="3">
    <source>
        <dbReference type="EMBL" id="CAB4127832.1"/>
    </source>
</evidence>
<reference evidence="4" key="1">
    <citation type="submission" date="2020-04" db="EMBL/GenBank/DDBJ databases">
        <authorList>
            <person name="Chiriac C."/>
            <person name="Salcher M."/>
            <person name="Ghai R."/>
            <person name="Kavagutti S V."/>
        </authorList>
    </citation>
    <scope>NUCLEOTIDE SEQUENCE</scope>
</reference>
<evidence type="ECO:0000256" key="2">
    <source>
        <dbReference type="SAM" id="MobiDB-lite"/>
    </source>
</evidence>
<protein>
    <recommendedName>
        <fullName evidence="5">Portal protein</fullName>
    </recommendedName>
</protein>
<feature type="coiled-coil region" evidence="1">
    <location>
        <begin position="551"/>
        <end position="583"/>
    </location>
</feature>
<feature type="region of interest" description="Disordered" evidence="2">
    <location>
        <begin position="670"/>
        <end position="709"/>
    </location>
</feature>
<evidence type="ECO:0000256" key="1">
    <source>
        <dbReference type="SAM" id="Coils"/>
    </source>
</evidence>
<keyword evidence="1" id="KW-0175">Coiled coil</keyword>
<dbReference type="InterPro" id="IPR032427">
    <property type="entry name" value="P22_portal"/>
</dbReference>
<sequence>MLFPGNKEGGVYHFDPNMGHNIVSYMENVYLQGITYNQAFWLQAAMDTRFYTGDQSVFNTYIAGSAFNMRREFNFNRIKRIISMIEGYQRRNRKSTIVIPMENGDEETADQYTKLMMHINSKGNILETISEAFLGSLITGLNLLQVWVDYRSDPINGEIKVDKRAYNEFFIDPYFVKHDLSDCNYIWIRSYLTKQEIKTLIPGKDAVIDALTIDAGGYRDIKFTFTPQAANPNSMNLFSYDEFYYRTYRKQTLLVDTNTGETTEWHGTDEDLRVFLMMAPELTTVVGTIPTVNLAIICQNQLLYEGPNSMGIDSYPFVPVFAYHVPEIPTYSDRISGVVRALRDPQYLYTRRRIIELDILESQLNSGWIVKENSVININDLFKKGEGQYVVLKQDAQMTDIIPIQPSTIPPGMLQVGDKLGDEISQISGVNEEMLGSALDDKAAVLGMLRQGAGLTTLQKLFDNLDQAQKMLGELILEYIQNSWTPGKVARILNEQPTPQFYNKKFAIYNCAIEEGLNTTSQKQMQLAQMLQLKEMGIPISDEDMLEATTFQGKKKIIDNMNRQKMEAQQQQQQQMMMQQQQSEMNMREIQSRIALQEASATAAEGLGIERMSRVSENQAMVEERRAKAEHDRDTGILDLVRAAKEIENIDIDQARQVFDLINIVKSYQEQNTQVQDPTSLAKQLQSIFSHKQPETMPSSGQQNNNPFQ</sequence>
<dbReference type="EMBL" id="LR796216">
    <property type="protein sequence ID" value="CAB4127832.1"/>
    <property type="molecule type" value="Genomic_DNA"/>
</dbReference>
<dbReference type="EMBL" id="LR796286">
    <property type="protein sequence ID" value="CAB4134098.1"/>
    <property type="molecule type" value="Genomic_DNA"/>
</dbReference>
<dbReference type="Pfam" id="PF16510">
    <property type="entry name" value="P22_portal"/>
    <property type="match status" value="1"/>
</dbReference>
<evidence type="ECO:0008006" key="5">
    <source>
        <dbReference type="Google" id="ProtNLM"/>
    </source>
</evidence>